<evidence type="ECO:0000313" key="1">
    <source>
        <dbReference type="EMBL" id="AAZ24675.1"/>
    </source>
</evidence>
<proteinExistence type="predicted"/>
<dbReference type="STRING" id="167879.CPS_2978"/>
<evidence type="ECO:0000313" key="2">
    <source>
        <dbReference type="Proteomes" id="UP000000547"/>
    </source>
</evidence>
<dbReference type="AlphaFoldDB" id="Q47ZU1"/>
<reference evidence="1" key="1">
    <citation type="journal article" date="2005" name="Proc. Natl. Acad. Sci. U.S.A.">
        <title>The psychrophilic lifestyle as revealed by the genome sequence of Colwellia psychrerythraea 34H through genomic and proteomic analyses.</title>
        <authorList>
            <person name="Methe B.A."/>
            <person name="Nelson K.E."/>
            <person name="Deming J.W."/>
            <person name="Momen B."/>
            <person name="Melamud E."/>
            <person name="Zhang X."/>
            <person name="Moult J."/>
            <person name="Madupu R."/>
            <person name="Nelson W.C."/>
            <person name="Dodson R.J."/>
            <person name="Brinkac L.M."/>
            <person name="Daugherty S.C."/>
            <person name="Durkin A.S."/>
            <person name="DeBoy R.T."/>
            <person name="Kolonay J.F."/>
            <person name="Sullivan S.A."/>
            <person name="Zhou L."/>
            <person name="Davidsen T.M."/>
            <person name="Wu M."/>
            <person name="Huston A.L."/>
            <person name="Lewis M."/>
            <person name="Weaver B."/>
            <person name="Weidman J.F."/>
            <person name="Khouri H."/>
            <person name="Utterback T.R."/>
            <person name="Feldblyum T.V."/>
            <person name="Fraser C.M."/>
        </authorList>
    </citation>
    <scope>NUCLEOTIDE SEQUENCE [LARGE SCALE GENOMIC DNA]</scope>
    <source>
        <strain evidence="1">34H</strain>
    </source>
</reference>
<gene>
    <name evidence="1" type="ordered locus">CPS_2978</name>
</gene>
<name>Q47ZU1_COLP3</name>
<dbReference type="KEGG" id="cps:CPS_2978"/>
<protein>
    <submittedName>
        <fullName evidence="1">Uncharacterized protein</fullName>
    </submittedName>
</protein>
<sequence>MKTSYHGKEYRFNCFEDLWAFYRVILVQQSIQRITISS</sequence>
<dbReference type="EMBL" id="CP000083">
    <property type="protein sequence ID" value="AAZ24675.1"/>
    <property type="molecule type" value="Genomic_DNA"/>
</dbReference>
<dbReference type="Proteomes" id="UP000000547">
    <property type="component" value="Chromosome"/>
</dbReference>
<accession>Q47ZU1</accession>
<dbReference type="HOGENOM" id="CLU_3326857_0_0_6"/>
<organism evidence="1 2">
    <name type="scientific">Colwellia psychrerythraea (strain 34H / ATCC BAA-681)</name>
    <name type="common">Vibrio psychroerythus</name>
    <dbReference type="NCBI Taxonomy" id="167879"/>
    <lineage>
        <taxon>Bacteria</taxon>
        <taxon>Pseudomonadati</taxon>
        <taxon>Pseudomonadota</taxon>
        <taxon>Gammaproteobacteria</taxon>
        <taxon>Alteromonadales</taxon>
        <taxon>Colwelliaceae</taxon>
        <taxon>Colwellia</taxon>
    </lineage>
</organism>